<evidence type="ECO:0000256" key="4">
    <source>
        <dbReference type="ARBA" id="ARBA00023136"/>
    </source>
</evidence>
<reference evidence="6 7" key="1">
    <citation type="submission" date="2022-03" db="EMBL/GenBank/DDBJ databases">
        <title>Parabacteroides sp. nov. isolated from swine feces.</title>
        <authorList>
            <person name="Bak J.E."/>
        </authorList>
    </citation>
    <scope>NUCLEOTIDE SEQUENCE [LARGE SCALE GENOMIC DNA]</scope>
    <source>
        <strain evidence="6 7">AGMB00274</strain>
    </source>
</reference>
<dbReference type="InterPro" id="IPR006480">
    <property type="entry name" value="Phage_holin_4_1"/>
</dbReference>
<evidence type="ECO:0000313" key="7">
    <source>
        <dbReference type="Proteomes" id="UP001165444"/>
    </source>
</evidence>
<comment type="caution">
    <text evidence="6">The sequence shown here is derived from an EMBL/GenBank/DDBJ whole genome shotgun (WGS) entry which is preliminary data.</text>
</comment>
<keyword evidence="2 5" id="KW-0812">Transmembrane</keyword>
<keyword evidence="3 5" id="KW-1133">Transmembrane helix</keyword>
<feature type="transmembrane region" description="Helical" evidence="5">
    <location>
        <begin position="19"/>
        <end position="42"/>
    </location>
</feature>
<organism evidence="6 7">
    <name type="scientific">Parabacteroides faecalis</name>
    <dbReference type="NCBI Taxonomy" id="2924040"/>
    <lineage>
        <taxon>Bacteria</taxon>
        <taxon>Pseudomonadati</taxon>
        <taxon>Bacteroidota</taxon>
        <taxon>Bacteroidia</taxon>
        <taxon>Bacteroidales</taxon>
        <taxon>Tannerellaceae</taxon>
        <taxon>Parabacteroides</taxon>
    </lineage>
</organism>
<name>A0ABT0C639_9BACT</name>
<evidence type="ECO:0000256" key="2">
    <source>
        <dbReference type="ARBA" id="ARBA00022692"/>
    </source>
</evidence>
<comment type="subcellular location">
    <subcellularLocation>
        <location evidence="1">Membrane</location>
        <topology evidence="1">Multi-pass membrane protein</topology>
    </subcellularLocation>
</comment>
<evidence type="ECO:0000256" key="1">
    <source>
        <dbReference type="ARBA" id="ARBA00004141"/>
    </source>
</evidence>
<evidence type="ECO:0000256" key="5">
    <source>
        <dbReference type="SAM" id="Phobius"/>
    </source>
</evidence>
<keyword evidence="7" id="KW-1185">Reference proteome</keyword>
<evidence type="ECO:0000256" key="3">
    <source>
        <dbReference type="ARBA" id="ARBA00022989"/>
    </source>
</evidence>
<protein>
    <submittedName>
        <fullName evidence="6">Phage holin family protein</fullName>
    </submittedName>
</protein>
<keyword evidence="4 5" id="KW-0472">Membrane</keyword>
<dbReference type="Pfam" id="PF05105">
    <property type="entry name" value="Phage_holin_4_1"/>
    <property type="match status" value="1"/>
</dbReference>
<feature type="transmembrane region" description="Helical" evidence="5">
    <location>
        <begin position="63"/>
        <end position="84"/>
    </location>
</feature>
<dbReference type="Proteomes" id="UP001165444">
    <property type="component" value="Unassembled WGS sequence"/>
</dbReference>
<gene>
    <name evidence="6" type="ORF">MUN53_17845</name>
</gene>
<dbReference type="RefSeq" id="WP_243326750.1">
    <property type="nucleotide sequence ID" value="NZ_JAKZMM010000087.1"/>
</dbReference>
<proteinExistence type="predicted"/>
<sequence>MEQVLHLNVTQDIRHGTTIIFICCILIIIASFIDMWTGIDAARVNKEPISSRALRKTVTKIIDYLRVLVFAVLIDVLGLCFTWYAIPYCAILATLGVLLIEFRSVIENSKKKRSHAGEVVDMVARIISCAQEKDAEELIKLIKKDKEEGK</sequence>
<dbReference type="EMBL" id="JAKZMM010000087">
    <property type="protein sequence ID" value="MCJ2382442.1"/>
    <property type="molecule type" value="Genomic_DNA"/>
</dbReference>
<evidence type="ECO:0000313" key="6">
    <source>
        <dbReference type="EMBL" id="MCJ2382442.1"/>
    </source>
</evidence>
<accession>A0ABT0C639</accession>